<dbReference type="PANTHER" id="PTHR30629:SF9">
    <property type="entry name" value="PROTEIN INTB-RELATED"/>
    <property type="match status" value="1"/>
</dbReference>
<comment type="caution">
    <text evidence="5">The sequence shown here is derived from an EMBL/GenBank/DDBJ whole genome shotgun (WGS) entry which is preliminary data.</text>
</comment>
<dbReference type="AlphaFoldDB" id="A0A2P6ATD5"/>
<name>A0A2P6ATD5_9GAMM</name>
<dbReference type="RefSeq" id="WP_338132501.1">
    <property type="nucleotide sequence ID" value="NZ_PTQZ01000062.1"/>
</dbReference>
<sequence length="144" mass="16482">MATLKQLQELTGAEKNDLVFPGTRNYWRPISENTINKALRVMGYGTDELCGHGFRTMACGALIQSGLWQEDAVERQMSHKERNSVRLAYSHAAEFLQERRLMMQWWADYLDANRLEHVTPFDYAHTELGAEEHAGTVVAIKRSP</sequence>
<dbReference type="GO" id="GO:0003677">
    <property type="term" value="F:DNA binding"/>
    <property type="evidence" value="ECO:0007669"/>
    <property type="project" value="InterPro"/>
</dbReference>
<gene>
    <name evidence="5" type="ORF">C5O18_04050</name>
</gene>
<dbReference type="SUPFAM" id="SSF56349">
    <property type="entry name" value="DNA breaking-rejoining enzymes"/>
    <property type="match status" value="1"/>
</dbReference>
<evidence type="ECO:0000313" key="6">
    <source>
        <dbReference type="Proteomes" id="UP000243900"/>
    </source>
</evidence>
<feature type="domain" description="Tyr recombinase" evidence="4">
    <location>
        <begin position="11"/>
        <end position="93"/>
    </location>
</feature>
<dbReference type="InterPro" id="IPR011010">
    <property type="entry name" value="DNA_brk_join_enz"/>
</dbReference>
<organism evidence="5 6">
    <name type="scientific">Amnimonas aquatica</name>
    <dbReference type="NCBI Taxonomy" id="2094561"/>
    <lineage>
        <taxon>Bacteria</taxon>
        <taxon>Pseudomonadati</taxon>
        <taxon>Pseudomonadota</taxon>
        <taxon>Gammaproteobacteria</taxon>
        <taxon>Moraxellales</taxon>
        <taxon>Moraxellaceae</taxon>
        <taxon>Amnimonas</taxon>
    </lineage>
</organism>
<accession>A0A2P6ATD5</accession>
<feature type="non-terminal residue" evidence="5">
    <location>
        <position position="144"/>
    </location>
</feature>
<keyword evidence="6" id="KW-1185">Reference proteome</keyword>
<evidence type="ECO:0000313" key="5">
    <source>
        <dbReference type="EMBL" id="PQA47458.1"/>
    </source>
</evidence>
<dbReference type="Gene3D" id="1.10.443.10">
    <property type="entry name" value="Intergrase catalytic core"/>
    <property type="match status" value="1"/>
</dbReference>
<evidence type="ECO:0000256" key="1">
    <source>
        <dbReference type="ARBA" id="ARBA00008857"/>
    </source>
</evidence>
<reference evidence="6" key="1">
    <citation type="submission" date="2018-02" db="EMBL/GenBank/DDBJ databases">
        <title>Genome sequencing of Solimonas sp. HR-BB.</title>
        <authorList>
            <person name="Lee Y."/>
            <person name="Jeon C.O."/>
        </authorList>
    </citation>
    <scope>NUCLEOTIDE SEQUENCE [LARGE SCALE GENOMIC DNA]</scope>
    <source>
        <strain evidence="6">HR-E</strain>
    </source>
</reference>
<dbReference type="InterPro" id="IPR013762">
    <property type="entry name" value="Integrase-like_cat_sf"/>
</dbReference>
<dbReference type="InterPro" id="IPR050808">
    <property type="entry name" value="Phage_Integrase"/>
</dbReference>
<comment type="similarity">
    <text evidence="1">Belongs to the 'phage' integrase family.</text>
</comment>
<dbReference type="PANTHER" id="PTHR30629">
    <property type="entry name" value="PROPHAGE INTEGRASE"/>
    <property type="match status" value="1"/>
</dbReference>
<keyword evidence="2" id="KW-0229">DNA integration</keyword>
<dbReference type="GO" id="GO:0015074">
    <property type="term" value="P:DNA integration"/>
    <property type="evidence" value="ECO:0007669"/>
    <property type="project" value="UniProtKB-KW"/>
</dbReference>
<evidence type="ECO:0000256" key="3">
    <source>
        <dbReference type="ARBA" id="ARBA00023172"/>
    </source>
</evidence>
<dbReference type="InterPro" id="IPR002104">
    <property type="entry name" value="Integrase_catalytic"/>
</dbReference>
<dbReference type="EMBL" id="PTQZ01000062">
    <property type="protein sequence ID" value="PQA47458.1"/>
    <property type="molecule type" value="Genomic_DNA"/>
</dbReference>
<evidence type="ECO:0000259" key="4">
    <source>
        <dbReference type="Pfam" id="PF00589"/>
    </source>
</evidence>
<protein>
    <submittedName>
        <fullName evidence="5">Integrase</fullName>
    </submittedName>
</protein>
<proteinExistence type="inferred from homology"/>
<evidence type="ECO:0000256" key="2">
    <source>
        <dbReference type="ARBA" id="ARBA00022908"/>
    </source>
</evidence>
<dbReference type="Proteomes" id="UP000243900">
    <property type="component" value="Unassembled WGS sequence"/>
</dbReference>
<keyword evidence="3" id="KW-0233">DNA recombination</keyword>
<dbReference type="Pfam" id="PF00589">
    <property type="entry name" value="Phage_integrase"/>
    <property type="match status" value="1"/>
</dbReference>
<dbReference type="GO" id="GO:0006310">
    <property type="term" value="P:DNA recombination"/>
    <property type="evidence" value="ECO:0007669"/>
    <property type="project" value="UniProtKB-KW"/>
</dbReference>